<keyword evidence="3" id="KW-1185">Reference proteome</keyword>
<protein>
    <submittedName>
        <fullName evidence="2">Uncharacterized protein</fullName>
    </submittedName>
</protein>
<sequence length="65" mass="7538">MRKHKKTLEGILGTEEGEPRKELQEGLLKLNTNTFESSEAKKEFEEFVEGLTAEELQLVTDDEWQ</sequence>
<evidence type="ECO:0000256" key="1">
    <source>
        <dbReference type="SAM" id="MobiDB-lite"/>
    </source>
</evidence>
<name>E3RG22_PYRTT</name>
<organism evidence="3">
    <name type="scientific">Pyrenophora teres f. teres (strain 0-1)</name>
    <name type="common">Barley net blotch fungus</name>
    <name type="synonym">Drechslera teres f. teres</name>
    <dbReference type="NCBI Taxonomy" id="861557"/>
    <lineage>
        <taxon>Eukaryota</taxon>
        <taxon>Fungi</taxon>
        <taxon>Dikarya</taxon>
        <taxon>Ascomycota</taxon>
        <taxon>Pezizomycotina</taxon>
        <taxon>Dothideomycetes</taxon>
        <taxon>Pleosporomycetidae</taxon>
        <taxon>Pleosporales</taxon>
        <taxon>Pleosporineae</taxon>
        <taxon>Pleosporaceae</taxon>
        <taxon>Pyrenophora</taxon>
    </lineage>
</organism>
<reference evidence="2 3" key="1">
    <citation type="journal article" date="2010" name="Genome Biol.">
        <title>A first genome assembly of the barley fungal pathogen Pyrenophora teres f. teres.</title>
        <authorList>
            <person name="Ellwood S.R."/>
            <person name="Liu Z."/>
            <person name="Syme R.A."/>
            <person name="Lai Z."/>
            <person name="Hane J.K."/>
            <person name="Keiper F."/>
            <person name="Moffat C.S."/>
            <person name="Oliver R.P."/>
            <person name="Friesen T.L."/>
        </authorList>
    </citation>
    <scope>NUCLEOTIDE SEQUENCE [LARGE SCALE GENOMIC DNA]</scope>
    <source>
        <strain evidence="2 3">0-1</strain>
    </source>
</reference>
<evidence type="ECO:0000313" key="3">
    <source>
        <dbReference type="Proteomes" id="UP000001067"/>
    </source>
</evidence>
<accession>E3RG22</accession>
<dbReference type="KEGG" id="pte:PTT_06714"/>
<dbReference type="Proteomes" id="UP000001067">
    <property type="component" value="Unassembled WGS sequence"/>
</dbReference>
<dbReference type="EMBL" id="GL532847">
    <property type="protein sequence ID" value="EFQ95327.1"/>
    <property type="molecule type" value="Genomic_DNA"/>
</dbReference>
<gene>
    <name evidence="2" type="ORF">PTT_06714</name>
</gene>
<feature type="region of interest" description="Disordered" evidence="1">
    <location>
        <begin position="1"/>
        <end position="20"/>
    </location>
</feature>
<dbReference type="AlphaFoldDB" id="E3RG22"/>
<dbReference type="HOGENOM" id="CLU_2850784_0_0_1"/>
<evidence type="ECO:0000313" key="2">
    <source>
        <dbReference type="EMBL" id="EFQ95327.1"/>
    </source>
</evidence>
<proteinExistence type="predicted"/>